<reference evidence="2 3" key="1">
    <citation type="submission" date="2015-09" db="EMBL/GenBank/DDBJ databases">
        <title>Genome announcement of multiple Pseudomonas syringae strains.</title>
        <authorList>
            <person name="Thakur S."/>
            <person name="Wang P.W."/>
            <person name="Gong Y."/>
            <person name="Weir B.S."/>
            <person name="Guttman D.S."/>
        </authorList>
    </citation>
    <scope>NUCLEOTIDE SEQUENCE [LARGE SCALE GENOMIC DNA]</scope>
    <source>
        <strain evidence="2 3">ICMP3882</strain>
    </source>
</reference>
<proteinExistence type="predicted"/>
<dbReference type="RefSeq" id="WP_004887561.1">
    <property type="nucleotide sequence ID" value="NZ_LJRF01000056.1"/>
</dbReference>
<dbReference type="Proteomes" id="UP000050554">
    <property type="component" value="Unassembled WGS sequence"/>
</dbReference>
<evidence type="ECO:0000256" key="1">
    <source>
        <dbReference type="SAM" id="MobiDB-lite"/>
    </source>
</evidence>
<dbReference type="AlphaFoldDB" id="A0A0P9YU94"/>
<organism evidence="2 3">
    <name type="scientific">Pseudomonas syringae pv. ribicola</name>
    <dbReference type="NCBI Taxonomy" id="55398"/>
    <lineage>
        <taxon>Bacteria</taxon>
        <taxon>Pseudomonadati</taxon>
        <taxon>Pseudomonadota</taxon>
        <taxon>Gammaproteobacteria</taxon>
        <taxon>Pseudomonadales</taxon>
        <taxon>Pseudomonadaceae</taxon>
        <taxon>Pseudomonas</taxon>
    </lineage>
</organism>
<evidence type="ECO:0000313" key="2">
    <source>
        <dbReference type="EMBL" id="KPY49535.1"/>
    </source>
</evidence>
<feature type="compositionally biased region" description="Basic and acidic residues" evidence="1">
    <location>
        <begin position="96"/>
        <end position="107"/>
    </location>
</feature>
<protein>
    <recommendedName>
        <fullName evidence="4">Transcriptional regulator</fullName>
    </recommendedName>
</protein>
<dbReference type="EMBL" id="LJRF01000056">
    <property type="protein sequence ID" value="KPY49535.1"/>
    <property type="molecule type" value="Genomic_DNA"/>
</dbReference>
<feature type="region of interest" description="Disordered" evidence="1">
    <location>
        <begin position="91"/>
        <end position="124"/>
    </location>
</feature>
<sequence>MNYNWDLIERLLHDVQNSGGSFDSQEYTTAKASEGEAVADAGSLQAEAAQLKELLTNRGFIQSRPPEEDNGRSKLILTPRGSSLLALIDSSIPGNDHPREVLDRQEDGLDPATFDEVASKAQVA</sequence>
<evidence type="ECO:0000313" key="3">
    <source>
        <dbReference type="Proteomes" id="UP000050554"/>
    </source>
</evidence>
<name>A0A0P9YU94_PSESI</name>
<gene>
    <name evidence="2" type="ORF">ALO47_01479</name>
</gene>
<dbReference type="PATRIC" id="fig|55398.3.peg.1858"/>
<accession>A0A0P9YU94</accession>
<comment type="caution">
    <text evidence="2">The sequence shown here is derived from an EMBL/GenBank/DDBJ whole genome shotgun (WGS) entry which is preliminary data.</text>
</comment>
<evidence type="ECO:0008006" key="4">
    <source>
        <dbReference type="Google" id="ProtNLM"/>
    </source>
</evidence>